<evidence type="ECO:0000313" key="2">
    <source>
        <dbReference type="EMBL" id="RZF33270.1"/>
    </source>
</evidence>
<name>A0A482WIV5_LAOST</name>
<sequence>MWFFFPPQQPYKIRIYRESAVGDGRGWGGAIESVLVDGTMLFSCVQPFSVKPKLVLVGSQHPPPAPPTKHKHTYTYASAHTQHTNTHT</sequence>
<gene>
    <name evidence="2" type="ORF">LSTR_LSTR007615</name>
</gene>
<organism evidence="2 3">
    <name type="scientific">Laodelphax striatellus</name>
    <name type="common">Small brown planthopper</name>
    <name type="synonym">Delphax striatella</name>
    <dbReference type="NCBI Taxonomy" id="195883"/>
    <lineage>
        <taxon>Eukaryota</taxon>
        <taxon>Metazoa</taxon>
        <taxon>Ecdysozoa</taxon>
        <taxon>Arthropoda</taxon>
        <taxon>Hexapoda</taxon>
        <taxon>Insecta</taxon>
        <taxon>Pterygota</taxon>
        <taxon>Neoptera</taxon>
        <taxon>Paraneoptera</taxon>
        <taxon>Hemiptera</taxon>
        <taxon>Auchenorrhyncha</taxon>
        <taxon>Fulgoroidea</taxon>
        <taxon>Delphacidae</taxon>
        <taxon>Criomorphinae</taxon>
        <taxon>Laodelphax</taxon>
    </lineage>
</organism>
<dbReference type="Proteomes" id="UP000291343">
    <property type="component" value="Unassembled WGS sequence"/>
</dbReference>
<feature type="region of interest" description="Disordered" evidence="1">
    <location>
        <begin position="60"/>
        <end position="88"/>
    </location>
</feature>
<protein>
    <submittedName>
        <fullName evidence="2">Uncharacterized protein</fullName>
    </submittedName>
</protein>
<evidence type="ECO:0000256" key="1">
    <source>
        <dbReference type="SAM" id="MobiDB-lite"/>
    </source>
</evidence>
<accession>A0A482WIV5</accession>
<feature type="compositionally biased region" description="Polar residues" evidence="1">
    <location>
        <begin position="75"/>
        <end position="88"/>
    </location>
</feature>
<dbReference type="EMBL" id="QKKF02034243">
    <property type="protein sequence ID" value="RZF33270.1"/>
    <property type="molecule type" value="Genomic_DNA"/>
</dbReference>
<reference evidence="2 3" key="1">
    <citation type="journal article" date="2017" name="Gigascience">
        <title>Genome sequence of the small brown planthopper, Laodelphax striatellus.</title>
        <authorList>
            <person name="Zhu J."/>
            <person name="Jiang F."/>
            <person name="Wang X."/>
            <person name="Yang P."/>
            <person name="Bao Y."/>
            <person name="Zhao W."/>
            <person name="Wang W."/>
            <person name="Lu H."/>
            <person name="Wang Q."/>
            <person name="Cui N."/>
            <person name="Li J."/>
            <person name="Chen X."/>
            <person name="Luo L."/>
            <person name="Yu J."/>
            <person name="Kang L."/>
            <person name="Cui F."/>
        </authorList>
    </citation>
    <scope>NUCLEOTIDE SEQUENCE [LARGE SCALE GENOMIC DNA]</scope>
    <source>
        <strain evidence="2">Lst14</strain>
    </source>
</reference>
<proteinExistence type="predicted"/>
<evidence type="ECO:0000313" key="3">
    <source>
        <dbReference type="Proteomes" id="UP000291343"/>
    </source>
</evidence>
<comment type="caution">
    <text evidence="2">The sequence shown here is derived from an EMBL/GenBank/DDBJ whole genome shotgun (WGS) entry which is preliminary data.</text>
</comment>
<keyword evidence="3" id="KW-1185">Reference proteome</keyword>
<dbReference type="AlphaFoldDB" id="A0A482WIV5"/>
<dbReference type="InParanoid" id="A0A482WIV5"/>